<evidence type="ECO:0000313" key="2">
    <source>
        <dbReference type="EMBL" id="SDH08134.1"/>
    </source>
</evidence>
<feature type="compositionally biased region" description="Polar residues" evidence="1">
    <location>
        <begin position="125"/>
        <end position="138"/>
    </location>
</feature>
<feature type="region of interest" description="Disordered" evidence="1">
    <location>
        <begin position="104"/>
        <end position="138"/>
    </location>
</feature>
<dbReference type="InterPro" id="IPR010781">
    <property type="entry name" value="DUF1376"/>
</dbReference>
<dbReference type="Gene3D" id="1.10.10.10">
    <property type="entry name" value="Winged helix-like DNA-binding domain superfamily/Winged helix DNA-binding domain"/>
    <property type="match status" value="1"/>
</dbReference>
<proteinExistence type="predicted"/>
<dbReference type="OrthoDB" id="7597389at2"/>
<dbReference type="STRING" id="440168.SAMN04487974_12020"/>
<organism evidence="2 3">
    <name type="scientific">Pelagibacterium luteolum</name>
    <dbReference type="NCBI Taxonomy" id="440168"/>
    <lineage>
        <taxon>Bacteria</taxon>
        <taxon>Pseudomonadati</taxon>
        <taxon>Pseudomonadota</taxon>
        <taxon>Alphaproteobacteria</taxon>
        <taxon>Hyphomicrobiales</taxon>
        <taxon>Devosiaceae</taxon>
        <taxon>Pelagibacterium</taxon>
    </lineage>
</organism>
<dbReference type="SUPFAM" id="SSF46785">
    <property type="entry name" value="Winged helix' DNA-binding domain"/>
    <property type="match status" value="1"/>
</dbReference>
<evidence type="ECO:0000256" key="1">
    <source>
        <dbReference type="SAM" id="MobiDB-lite"/>
    </source>
</evidence>
<dbReference type="InterPro" id="IPR036390">
    <property type="entry name" value="WH_DNA-bd_sf"/>
</dbReference>
<name>A0A1G7ZHI0_9HYPH</name>
<gene>
    <name evidence="2" type="ORF">SAMN04487974_12020</name>
</gene>
<dbReference type="Pfam" id="PF07120">
    <property type="entry name" value="DUF1376"/>
    <property type="match status" value="1"/>
</dbReference>
<dbReference type="AlphaFoldDB" id="A0A1G7ZHI0"/>
<sequence length="247" mass="27404">MTADYAPNFSQHVLPYVKWFQDDFINGVRGMKAHEIGIYTTLLMEMYARGKPLDLSHDRLARLCGADRRTFTRALAMLIEEGKIVRLDSGLWNERCENAFRERAKMQEQQSAAGRTSAEKRNKINAPSQRPLNARSTPVQPILEAQTIREDTPNGDVPVVGKAGPVGGSPGLEKQAYDFGKTVLGKSAGGVITKLKKHHRGDWAEVLATLRMAADKADPSEWVGAVLAGKRDLSWEKREADIYASVQ</sequence>
<dbReference type="Proteomes" id="UP000199495">
    <property type="component" value="Unassembled WGS sequence"/>
</dbReference>
<accession>A0A1G7ZHI0</accession>
<keyword evidence="3" id="KW-1185">Reference proteome</keyword>
<evidence type="ECO:0000313" key="3">
    <source>
        <dbReference type="Proteomes" id="UP000199495"/>
    </source>
</evidence>
<protein>
    <submittedName>
        <fullName evidence="2">Uncharacterized conserved protein YdaU, DUF1376 family</fullName>
    </submittedName>
</protein>
<dbReference type="RefSeq" id="WP_090598919.1">
    <property type="nucleotide sequence ID" value="NZ_FNCS01000020.1"/>
</dbReference>
<dbReference type="EMBL" id="FNCS01000020">
    <property type="protein sequence ID" value="SDH08134.1"/>
    <property type="molecule type" value="Genomic_DNA"/>
</dbReference>
<reference evidence="2 3" key="1">
    <citation type="submission" date="2016-10" db="EMBL/GenBank/DDBJ databases">
        <authorList>
            <person name="de Groot N.N."/>
        </authorList>
    </citation>
    <scope>NUCLEOTIDE SEQUENCE [LARGE SCALE GENOMIC DNA]</scope>
    <source>
        <strain evidence="2 3">CGMCC 1.10267</strain>
    </source>
</reference>
<dbReference type="InterPro" id="IPR036388">
    <property type="entry name" value="WH-like_DNA-bd_sf"/>
</dbReference>